<name>A0A917Z4E4_9ALTE</name>
<organism evidence="1 2">
    <name type="scientific">Bowmanella pacifica</name>
    <dbReference type="NCBI Taxonomy" id="502051"/>
    <lineage>
        <taxon>Bacteria</taxon>
        <taxon>Pseudomonadati</taxon>
        <taxon>Pseudomonadota</taxon>
        <taxon>Gammaproteobacteria</taxon>
        <taxon>Alteromonadales</taxon>
        <taxon>Alteromonadaceae</taxon>
        <taxon>Bowmanella</taxon>
    </lineage>
</organism>
<dbReference type="AlphaFoldDB" id="A0A917Z4E4"/>
<proteinExistence type="predicted"/>
<evidence type="ECO:0000313" key="2">
    <source>
        <dbReference type="Proteomes" id="UP000606935"/>
    </source>
</evidence>
<gene>
    <name evidence="1" type="ORF">GCM10010982_39070</name>
</gene>
<accession>A0A917Z4E4</accession>
<evidence type="ECO:0000313" key="1">
    <source>
        <dbReference type="EMBL" id="GGO74977.1"/>
    </source>
</evidence>
<keyword evidence="2" id="KW-1185">Reference proteome</keyword>
<sequence length="404" mass="44977">MDILEINDIALSLYRQGQHIEHQCLVRELDNGLLFDQQALAGQRLAPSQCASGYWHRLSLEPLNLMGELRHTADLAHRQLLALAQQVGPSPVLVAVPGNLNQAQLALLLGIMRETPWQVTGLMYTALGSLVNRVDNGMHLHVALHSKHIVLTELSATDSLSHSNYQLLSGIGLDSLCDYLMKHLTKRYIHELRFDPMHQGNTEQALYLWVRQYCHSGQRLPLSIANRTLPLDDSELPGLIQQFMAPLLSLLTNHPHHIWLDHHLARLPGITAALPQAKVLDAHAVLDAAALVVPSQASEGINLIDTLPRTSQTEAQPLATHLLYKDHAFALQEGNYGWQNNQLIHSPTETAFCIQPHAEGHRLIPCGNWHTSQKEREAALKVGDNLVLSQGNISRSLRCIRVMP</sequence>
<dbReference type="Proteomes" id="UP000606935">
    <property type="component" value="Unassembled WGS sequence"/>
</dbReference>
<dbReference type="RefSeq" id="WP_188699167.1">
    <property type="nucleotide sequence ID" value="NZ_BMLS01000009.1"/>
</dbReference>
<protein>
    <submittedName>
        <fullName evidence="1">Uncharacterized protein</fullName>
    </submittedName>
</protein>
<reference evidence="1" key="2">
    <citation type="submission" date="2020-09" db="EMBL/GenBank/DDBJ databases">
        <authorList>
            <person name="Sun Q."/>
            <person name="Zhou Y."/>
        </authorList>
    </citation>
    <scope>NUCLEOTIDE SEQUENCE</scope>
    <source>
        <strain evidence="1">CGMCC 1.7086</strain>
    </source>
</reference>
<reference evidence="1" key="1">
    <citation type="journal article" date="2014" name="Int. J. Syst. Evol. Microbiol.">
        <title>Complete genome sequence of Corynebacterium casei LMG S-19264T (=DSM 44701T), isolated from a smear-ripened cheese.</title>
        <authorList>
            <consortium name="US DOE Joint Genome Institute (JGI-PGF)"/>
            <person name="Walter F."/>
            <person name="Albersmeier A."/>
            <person name="Kalinowski J."/>
            <person name="Ruckert C."/>
        </authorList>
    </citation>
    <scope>NUCLEOTIDE SEQUENCE</scope>
    <source>
        <strain evidence="1">CGMCC 1.7086</strain>
    </source>
</reference>
<comment type="caution">
    <text evidence="1">The sequence shown here is derived from an EMBL/GenBank/DDBJ whole genome shotgun (WGS) entry which is preliminary data.</text>
</comment>
<dbReference type="EMBL" id="BMLS01000009">
    <property type="protein sequence ID" value="GGO74977.1"/>
    <property type="molecule type" value="Genomic_DNA"/>
</dbReference>